<keyword evidence="2" id="KW-0408">Iron</keyword>
<keyword evidence="2" id="KW-0349">Heme</keyword>
<dbReference type="InterPro" id="IPR036396">
    <property type="entry name" value="Cyt_P450_sf"/>
</dbReference>
<sequence length="410" mass="45698">MTTTQNPIDFPFSGGGTDDYVALVPPAEQAGLADGEPLVRVRLPYGGDAWLARRYEDVKVVLADQRFSREATLGKDVPRWSPVIQTVRSILSMDPPDHTRLRKLATKAFTARRIEMLRPRVQQIVDDLFDAMIANGAPADLMASVSWPLPITVICEMLGVPYEDRAEFRAWTDTSLAITAYTPEEIQQAQQDLRDYMKGLLTQRREDPRDDLLTALLQARDNDDRLNPDEIVQLAASLLAAGHETTANQFGNFVYSLLTHPDELAKLRANHDLVNSAVEELLRHTPLGATGGLFVRIAKEDVELGGVTIRAGEGVFADAQAANRDPRMFDHPDELRLERQVNPHIAFGHGVHHCIGAQLARLELQVALGTVIRRFPDLSLAVDAREVPWKHGRLVRGLQELPVTWAEVRE</sequence>
<protein>
    <submittedName>
        <fullName evidence="3">Nocardicin N-oxygenase</fullName>
    </submittedName>
</protein>
<evidence type="ECO:0000256" key="1">
    <source>
        <dbReference type="ARBA" id="ARBA00010617"/>
    </source>
</evidence>
<dbReference type="PANTHER" id="PTHR46696:SF1">
    <property type="entry name" value="CYTOCHROME P450 YJIB-RELATED"/>
    <property type="match status" value="1"/>
</dbReference>
<dbReference type="PANTHER" id="PTHR46696">
    <property type="entry name" value="P450, PUTATIVE (EUROFUNG)-RELATED"/>
    <property type="match status" value="1"/>
</dbReference>
<dbReference type="Gene3D" id="1.10.630.10">
    <property type="entry name" value="Cytochrome P450"/>
    <property type="match status" value="1"/>
</dbReference>
<evidence type="ECO:0000313" key="3">
    <source>
        <dbReference type="EMBL" id="NRN66747.1"/>
    </source>
</evidence>
<keyword evidence="2" id="KW-0503">Monooxygenase</keyword>
<accession>A0ABX2F608</accession>
<dbReference type="InterPro" id="IPR002397">
    <property type="entry name" value="Cyt_P450_B"/>
</dbReference>
<reference evidence="3 4" key="1">
    <citation type="submission" date="2020-01" db="EMBL/GenBank/DDBJ databases">
        <title>Kibdelosporangium persica a novel Actinomycetes from a hot desert in Iran.</title>
        <authorList>
            <person name="Safaei N."/>
            <person name="Zaburannyi N."/>
            <person name="Mueller R."/>
            <person name="Wink J."/>
        </authorList>
    </citation>
    <scope>NUCLEOTIDE SEQUENCE [LARGE SCALE GENOMIC DNA]</scope>
    <source>
        <strain evidence="3 4">4NS15</strain>
    </source>
</reference>
<organism evidence="3 4">
    <name type="scientific">Kibdelosporangium persicum</name>
    <dbReference type="NCBI Taxonomy" id="2698649"/>
    <lineage>
        <taxon>Bacteria</taxon>
        <taxon>Bacillati</taxon>
        <taxon>Actinomycetota</taxon>
        <taxon>Actinomycetes</taxon>
        <taxon>Pseudonocardiales</taxon>
        <taxon>Pseudonocardiaceae</taxon>
        <taxon>Kibdelosporangium</taxon>
    </lineage>
</organism>
<dbReference type="EMBL" id="JAAATY010000011">
    <property type="protein sequence ID" value="NRN66747.1"/>
    <property type="molecule type" value="Genomic_DNA"/>
</dbReference>
<name>A0ABX2F608_9PSEU</name>
<dbReference type="RefSeq" id="WP_173133313.1">
    <property type="nucleotide sequence ID" value="NZ_CBCSGW010000059.1"/>
</dbReference>
<proteinExistence type="inferred from homology"/>
<comment type="caution">
    <text evidence="3">The sequence shown here is derived from an EMBL/GenBank/DDBJ whole genome shotgun (WGS) entry which is preliminary data.</text>
</comment>
<comment type="similarity">
    <text evidence="1 2">Belongs to the cytochrome P450 family.</text>
</comment>
<keyword evidence="2" id="KW-0479">Metal-binding</keyword>
<dbReference type="PRINTS" id="PR00385">
    <property type="entry name" value="P450"/>
</dbReference>
<dbReference type="SUPFAM" id="SSF48264">
    <property type="entry name" value="Cytochrome P450"/>
    <property type="match status" value="1"/>
</dbReference>
<dbReference type="PROSITE" id="PS00086">
    <property type="entry name" value="CYTOCHROME_P450"/>
    <property type="match status" value="1"/>
</dbReference>
<dbReference type="PRINTS" id="PR00359">
    <property type="entry name" value="BP450"/>
</dbReference>
<dbReference type="InterPro" id="IPR001128">
    <property type="entry name" value="Cyt_P450"/>
</dbReference>
<dbReference type="Pfam" id="PF00067">
    <property type="entry name" value="p450"/>
    <property type="match status" value="1"/>
</dbReference>
<evidence type="ECO:0000313" key="4">
    <source>
        <dbReference type="Proteomes" id="UP000763557"/>
    </source>
</evidence>
<gene>
    <name evidence="3" type="ORF">GC106_39750</name>
</gene>
<dbReference type="Proteomes" id="UP000763557">
    <property type="component" value="Unassembled WGS sequence"/>
</dbReference>
<evidence type="ECO:0000256" key="2">
    <source>
        <dbReference type="RuleBase" id="RU000461"/>
    </source>
</evidence>
<keyword evidence="4" id="KW-1185">Reference proteome</keyword>
<dbReference type="InterPro" id="IPR017972">
    <property type="entry name" value="Cyt_P450_CS"/>
</dbReference>
<dbReference type="CDD" id="cd11031">
    <property type="entry name" value="Cyp158A-like"/>
    <property type="match status" value="1"/>
</dbReference>
<keyword evidence="2" id="KW-0560">Oxidoreductase</keyword>